<keyword evidence="5 8" id="KW-0067">ATP-binding</keyword>
<feature type="compositionally biased region" description="Low complexity" evidence="9">
    <location>
        <begin position="546"/>
        <end position="565"/>
    </location>
</feature>
<dbReference type="GO" id="GO:0004386">
    <property type="term" value="F:helicase activity"/>
    <property type="evidence" value="ECO:0007669"/>
    <property type="project" value="UniProtKB-KW"/>
</dbReference>
<dbReference type="Pfam" id="PF17855">
    <property type="entry name" value="MCM_lid"/>
    <property type="match status" value="1"/>
</dbReference>
<dbReference type="PROSITE" id="PS50051">
    <property type="entry name" value="MCM_2"/>
    <property type="match status" value="2"/>
</dbReference>
<evidence type="ECO:0000256" key="1">
    <source>
        <dbReference type="ARBA" id="ARBA00004123"/>
    </source>
</evidence>
<dbReference type="Proteomes" id="UP001150062">
    <property type="component" value="Unassembled WGS sequence"/>
</dbReference>
<sequence length="1061" mass="120851">MENIEDAFEADFAFLNEDPLSGEEANEISMQFFGWELYFPGEQTSTLELTDRRLEIVDKSRDFFTGNPILLKQITEAKVLVLESEFLINSFGYPDLRECIANQPLQTLPSISLGLYQIVNQDKEENERSGKLNVRIIGWKPLTMIKIIRANFVKKLISLRGTVIRVSAIKPLVKDVEFSCARCESKVNKIFEDGTFEYPSWCNTRGCKSHIFKPIFGSAKMVDSQRVRIQEAFDSGSIDAGRIPRTIDCEMTEDLVNQCSPGDVLTVTGIVKTTTLELQGSSGGGYRSGNWSKKQNMFYLYLEAHSLLNNKQKESSRLDPSGFSLKDLYAIRDIASDRKVFRLIVNSICPRIFGHEVVKAGLCLALFGGTQQNEDEKRGKLSIRSDPHVLVVGDPGLGKCLGKNVPIKIYEPIIFKKHISYDLYTANRNRRMSTKKNNNFKKFDKKLYIQKFKMSQDIKIGDLLIGDDFKPRLVLSTSKGYGQLYKIIQDNGKSYIVNKYHVLTIYDQEKNEIFDIEILKLVDLIKKYKNRFYGVKLIPKKKELLTQTDKQNTNKNNHNNNNNNNKDSKNKKSFQDKKNINGEEKKNDLYKIYYSYTKLKIRKIKQYNEWFGFQISGNGRFLLSDNTVTHNSQMLKSLSNIAPRAFYVCGNTTTSAGLTVSVAKESTGSFVLDAGAVVLADRGICCIDEFDKMKQEHSSLLEVMEQQAVSIAKAGVVCSLPARCAIVCAANPTGGHYNKSKTIAENLKIGSALLSRFDLVFILLDSPDEEKDKLLSKKIMDLHSGSFYLNKFQTSEFIQRQRKRRRITNSNNGNRNSSRSRGLGKGRDRNINKKDNNLSLDNFFKPTQNVNTLPSTSLIAIHTQKDKLSLQSRLAVTYNEEFDPVPAPLLRKYVGYAKKYVNPVLSQESKKVILDFYINLRQKHKTVDGTPATTRQLESLIRLSQARAKIELREIVTKDDAEDVVEIMRESLFDTFSDEFGQIDLTRGSGMSKRKEVLRFIKELTLIAKKNCKRIFTKNELRIIANDLHLKIDSFHDFIETLNAQNFLLKVGTNSYKIQID</sequence>
<keyword evidence="12" id="KW-1185">Reference proteome</keyword>
<evidence type="ECO:0000256" key="3">
    <source>
        <dbReference type="ARBA" id="ARBA00012551"/>
    </source>
</evidence>
<evidence type="ECO:0000256" key="2">
    <source>
        <dbReference type="ARBA" id="ARBA00008010"/>
    </source>
</evidence>
<dbReference type="InterPro" id="IPR012340">
    <property type="entry name" value="NA-bd_OB-fold"/>
</dbReference>
<dbReference type="InterPro" id="IPR033762">
    <property type="entry name" value="MCM_OB"/>
</dbReference>
<evidence type="ECO:0000259" key="10">
    <source>
        <dbReference type="PROSITE" id="PS50051"/>
    </source>
</evidence>
<dbReference type="Gene3D" id="3.40.50.300">
    <property type="entry name" value="P-loop containing nucleotide triphosphate hydrolases"/>
    <property type="match status" value="2"/>
</dbReference>
<dbReference type="SUPFAM" id="SSF51294">
    <property type="entry name" value="Hedgehog/intein (Hint) domain"/>
    <property type="match status" value="1"/>
</dbReference>
<feature type="domain" description="MCM C-terminal AAA(+) ATPase" evidence="10">
    <location>
        <begin position="605"/>
        <end position="779"/>
    </location>
</feature>
<dbReference type="PRINTS" id="PR01657">
    <property type="entry name" value="MCMFAMILY"/>
</dbReference>
<feature type="compositionally biased region" description="Basic and acidic residues" evidence="9">
    <location>
        <begin position="825"/>
        <end position="836"/>
    </location>
</feature>
<dbReference type="SUPFAM" id="SSF50249">
    <property type="entry name" value="Nucleic acid-binding proteins"/>
    <property type="match status" value="1"/>
</dbReference>
<comment type="caution">
    <text evidence="11">The sequence shown here is derived from an EMBL/GenBank/DDBJ whole genome shotgun (WGS) entry which is preliminary data.</text>
</comment>
<keyword evidence="4 8" id="KW-0547">Nucleotide-binding</keyword>
<dbReference type="PANTHER" id="PTHR11630:SF47">
    <property type="entry name" value="DNA HELICASE MCM8"/>
    <property type="match status" value="1"/>
</dbReference>
<evidence type="ECO:0000256" key="5">
    <source>
        <dbReference type="ARBA" id="ARBA00022840"/>
    </source>
</evidence>
<dbReference type="Pfam" id="PF17207">
    <property type="entry name" value="MCM_OB"/>
    <property type="match status" value="1"/>
</dbReference>
<protein>
    <recommendedName>
        <fullName evidence="3">DNA helicase</fullName>
        <ecNumber evidence="3">3.6.4.12</ecNumber>
    </recommendedName>
</protein>
<proteinExistence type="inferred from homology"/>
<reference evidence="11" key="1">
    <citation type="submission" date="2022-08" db="EMBL/GenBank/DDBJ databases">
        <title>Novel sulfate-reducing endosymbionts in the free-living metamonad Anaeramoeba.</title>
        <authorList>
            <person name="Jerlstrom-Hultqvist J."/>
            <person name="Cepicka I."/>
            <person name="Gallot-Lavallee L."/>
            <person name="Salas-Leiva D."/>
            <person name="Curtis B.A."/>
            <person name="Zahonova K."/>
            <person name="Pipaliya S."/>
            <person name="Dacks J."/>
            <person name="Roger A.J."/>
        </authorList>
    </citation>
    <scope>NUCLEOTIDE SEQUENCE</scope>
    <source>
        <strain evidence="11">Schooner1</strain>
    </source>
</reference>
<dbReference type="SUPFAM" id="SSF52540">
    <property type="entry name" value="P-loop containing nucleoside triphosphate hydrolases"/>
    <property type="match status" value="1"/>
</dbReference>
<keyword evidence="11" id="KW-0378">Hydrolase</keyword>
<dbReference type="InterPro" id="IPR027417">
    <property type="entry name" value="P-loop_NTPase"/>
</dbReference>
<keyword evidence="7" id="KW-0539">Nucleus</keyword>
<dbReference type="InterPro" id="IPR031327">
    <property type="entry name" value="MCM"/>
</dbReference>
<organism evidence="11 12">
    <name type="scientific">Anaeramoeba flamelloides</name>
    <dbReference type="NCBI Taxonomy" id="1746091"/>
    <lineage>
        <taxon>Eukaryota</taxon>
        <taxon>Metamonada</taxon>
        <taxon>Anaeramoebidae</taxon>
        <taxon>Anaeramoeba</taxon>
    </lineage>
</organism>
<dbReference type="EMBL" id="JAOAOG010000143">
    <property type="protein sequence ID" value="KAJ6245702.1"/>
    <property type="molecule type" value="Genomic_DNA"/>
</dbReference>
<feature type="domain" description="MCM C-terminal AAA(+) ATPase" evidence="10">
    <location>
        <begin position="340"/>
        <end position="399"/>
    </location>
</feature>
<comment type="subcellular location">
    <subcellularLocation>
        <location evidence="1">Nucleus</location>
    </subcellularLocation>
</comment>
<name>A0ABQ8YM77_9EUKA</name>
<accession>A0ABQ8YM77</accession>
<evidence type="ECO:0000256" key="4">
    <source>
        <dbReference type="ARBA" id="ARBA00022741"/>
    </source>
</evidence>
<dbReference type="PANTHER" id="PTHR11630">
    <property type="entry name" value="DNA REPLICATION LICENSING FACTOR MCM FAMILY MEMBER"/>
    <property type="match status" value="1"/>
</dbReference>
<dbReference type="Gene3D" id="2.20.28.10">
    <property type="match status" value="1"/>
</dbReference>
<keyword evidence="11" id="KW-0347">Helicase</keyword>
<gene>
    <name evidence="11" type="ORF">M0813_20122</name>
</gene>
<dbReference type="Gene3D" id="2.40.50.140">
    <property type="entry name" value="Nucleic acid-binding proteins"/>
    <property type="match status" value="1"/>
</dbReference>
<feature type="region of interest" description="Disordered" evidence="9">
    <location>
        <begin position="800"/>
        <end position="839"/>
    </location>
</feature>
<evidence type="ECO:0000256" key="6">
    <source>
        <dbReference type="ARBA" id="ARBA00023125"/>
    </source>
</evidence>
<feature type="compositionally biased region" description="Basic and acidic residues" evidence="9">
    <location>
        <begin position="566"/>
        <end position="580"/>
    </location>
</feature>
<dbReference type="Pfam" id="PF00493">
    <property type="entry name" value="MCM"/>
    <property type="match status" value="2"/>
</dbReference>
<dbReference type="PROSITE" id="PS00847">
    <property type="entry name" value="MCM_1"/>
    <property type="match status" value="1"/>
</dbReference>
<evidence type="ECO:0000256" key="7">
    <source>
        <dbReference type="ARBA" id="ARBA00023242"/>
    </source>
</evidence>
<dbReference type="Pfam" id="PF25051">
    <property type="entry name" value="WHD_MCM8"/>
    <property type="match status" value="1"/>
</dbReference>
<dbReference type="InterPro" id="IPR036844">
    <property type="entry name" value="Hint_dom_sf"/>
</dbReference>
<dbReference type="EC" id="3.6.4.12" evidence="3"/>
<keyword evidence="6 8" id="KW-0238">DNA-binding</keyword>
<dbReference type="InterPro" id="IPR041562">
    <property type="entry name" value="MCM_lid"/>
</dbReference>
<dbReference type="CDD" id="cd22247">
    <property type="entry name" value="MCM8_WHD"/>
    <property type="match status" value="1"/>
</dbReference>
<evidence type="ECO:0000256" key="9">
    <source>
        <dbReference type="SAM" id="MobiDB-lite"/>
    </source>
</evidence>
<feature type="region of interest" description="Disordered" evidence="9">
    <location>
        <begin position="546"/>
        <end position="580"/>
    </location>
</feature>
<evidence type="ECO:0000313" key="11">
    <source>
        <dbReference type="EMBL" id="KAJ6245702.1"/>
    </source>
</evidence>
<dbReference type="SMART" id="SM00350">
    <property type="entry name" value="MCM"/>
    <property type="match status" value="1"/>
</dbReference>
<evidence type="ECO:0000313" key="12">
    <source>
        <dbReference type="Proteomes" id="UP001150062"/>
    </source>
</evidence>
<dbReference type="InterPro" id="IPR018525">
    <property type="entry name" value="MCM_CS"/>
</dbReference>
<feature type="compositionally biased region" description="Low complexity" evidence="9">
    <location>
        <begin position="808"/>
        <end position="821"/>
    </location>
</feature>
<dbReference type="InterPro" id="IPR001208">
    <property type="entry name" value="MCM_dom"/>
</dbReference>
<dbReference type="InterPro" id="IPR056875">
    <property type="entry name" value="MCM8/REC_WHD"/>
</dbReference>
<comment type="similarity">
    <text evidence="2 8">Belongs to the MCM family.</text>
</comment>
<evidence type="ECO:0000256" key="8">
    <source>
        <dbReference type="RuleBase" id="RU004070"/>
    </source>
</evidence>